<evidence type="ECO:0000313" key="3">
    <source>
        <dbReference type="Proteomes" id="UP000655225"/>
    </source>
</evidence>
<dbReference type="EMBL" id="JABCRI010000011">
    <property type="protein sequence ID" value="KAF8397937.1"/>
    <property type="molecule type" value="Genomic_DNA"/>
</dbReference>
<dbReference type="AlphaFoldDB" id="A0A835DEM8"/>
<evidence type="ECO:0000259" key="1">
    <source>
        <dbReference type="Pfam" id="PF17919"/>
    </source>
</evidence>
<proteinExistence type="predicted"/>
<dbReference type="OMA" id="WTDIATK"/>
<dbReference type="InterPro" id="IPR043128">
    <property type="entry name" value="Rev_trsase/Diguanyl_cyclase"/>
</dbReference>
<reference evidence="2 3" key="1">
    <citation type="submission" date="2020-04" db="EMBL/GenBank/DDBJ databases">
        <title>Plant Genome Project.</title>
        <authorList>
            <person name="Zhang R.-G."/>
        </authorList>
    </citation>
    <scope>NUCLEOTIDE SEQUENCE [LARGE SCALE GENOMIC DNA]</scope>
    <source>
        <strain evidence="2">YNK0</strain>
        <tissue evidence="2">Leaf</tissue>
    </source>
</reference>
<dbReference type="Proteomes" id="UP000655225">
    <property type="component" value="Unassembled WGS sequence"/>
</dbReference>
<dbReference type="Pfam" id="PF17919">
    <property type="entry name" value="RT_RNaseH_2"/>
    <property type="match status" value="1"/>
</dbReference>
<keyword evidence="3" id="KW-1185">Reference proteome</keyword>
<dbReference type="InterPro" id="IPR041577">
    <property type="entry name" value="RT_RNaseH_2"/>
</dbReference>
<dbReference type="SUPFAM" id="SSF56672">
    <property type="entry name" value="DNA/RNA polymerases"/>
    <property type="match status" value="1"/>
</dbReference>
<comment type="caution">
    <text evidence="2">The sequence shown here is derived from an EMBL/GenBank/DDBJ whole genome shotgun (WGS) entry which is preliminary data.</text>
</comment>
<dbReference type="PANTHER" id="PTHR34072">
    <property type="entry name" value="ENZYMATIC POLYPROTEIN-RELATED"/>
    <property type="match status" value="1"/>
</dbReference>
<dbReference type="Gene3D" id="3.30.70.270">
    <property type="match status" value="1"/>
</dbReference>
<name>A0A835DEM8_TETSI</name>
<gene>
    <name evidence="2" type="ORF">HHK36_016863</name>
</gene>
<dbReference type="OrthoDB" id="1909920at2759"/>
<sequence>MDYTSFSSSGRKSVLHDHQLFVKWSKCTFGQQELDYLGHCISFNGGIAAPLTTLLRKDQFGWSEDADKAFDHLKKAMTTTLVFPNFSIPFILECDASGKGIGAVLMQEGRPIGFFSEALSGHNLALSTYEKEIAII</sequence>
<organism evidence="2 3">
    <name type="scientific">Tetracentron sinense</name>
    <name type="common">Spur-leaf</name>
    <dbReference type="NCBI Taxonomy" id="13715"/>
    <lineage>
        <taxon>Eukaryota</taxon>
        <taxon>Viridiplantae</taxon>
        <taxon>Streptophyta</taxon>
        <taxon>Embryophyta</taxon>
        <taxon>Tracheophyta</taxon>
        <taxon>Spermatophyta</taxon>
        <taxon>Magnoliopsida</taxon>
        <taxon>Trochodendrales</taxon>
        <taxon>Trochodendraceae</taxon>
        <taxon>Tetracentron</taxon>
    </lineage>
</organism>
<dbReference type="PANTHER" id="PTHR34072:SF55">
    <property type="entry name" value="DNA_RNA POLYMERASES SUPERFAMILY PROTEIN"/>
    <property type="match status" value="1"/>
</dbReference>
<feature type="domain" description="Reverse transcriptase/retrotransposon-derived protein RNase H-like" evidence="1">
    <location>
        <begin position="62"/>
        <end position="133"/>
    </location>
</feature>
<protein>
    <recommendedName>
        <fullName evidence="1">Reverse transcriptase/retrotransposon-derived protein RNase H-like domain-containing protein</fullName>
    </recommendedName>
</protein>
<evidence type="ECO:0000313" key="2">
    <source>
        <dbReference type="EMBL" id="KAF8397937.1"/>
    </source>
</evidence>
<dbReference type="InterPro" id="IPR043502">
    <property type="entry name" value="DNA/RNA_pol_sf"/>
</dbReference>
<accession>A0A835DEM8</accession>